<name>A0ABY7LDP1_9GAMM</name>
<dbReference type="EMBL" id="CP114584">
    <property type="protein sequence ID" value="WBA15363.1"/>
    <property type="molecule type" value="Genomic_DNA"/>
</dbReference>
<evidence type="ECO:0000313" key="3">
    <source>
        <dbReference type="Proteomes" id="UP001164676"/>
    </source>
</evidence>
<sequence length="98" mass="10718">MSYQAALERAIHTLVQKGQSVTVAKLKAQLDTPVPLPLIIQAVKSAKSNSPLPDMAEEETAPSEAMRIAALEQQVSQLTARLSELEERLSELEVPRKV</sequence>
<dbReference type="Proteomes" id="UP001164676">
    <property type="component" value="Chromosome"/>
</dbReference>
<dbReference type="RefSeq" id="WP_269598141.1">
    <property type="nucleotide sequence ID" value="NZ_CP114584.1"/>
</dbReference>
<gene>
    <name evidence="2" type="ORF">N7E60_03390</name>
</gene>
<accession>A0ABY7LDP1</accession>
<feature type="coiled-coil region" evidence="1">
    <location>
        <begin position="68"/>
        <end position="95"/>
    </location>
</feature>
<proteinExistence type="predicted"/>
<keyword evidence="3" id="KW-1185">Reference proteome</keyword>
<keyword evidence="1" id="KW-0175">Coiled coil</keyword>
<protein>
    <recommendedName>
        <fullName evidence="4">KfrA N-terminal DNA-binding domain-containing protein</fullName>
    </recommendedName>
</protein>
<evidence type="ECO:0008006" key="4">
    <source>
        <dbReference type="Google" id="ProtNLM"/>
    </source>
</evidence>
<evidence type="ECO:0000313" key="2">
    <source>
        <dbReference type="EMBL" id="WBA15363.1"/>
    </source>
</evidence>
<reference evidence="2" key="1">
    <citation type="submission" date="2022-09" db="EMBL/GenBank/DDBJ databases">
        <authorList>
            <person name="Li Z.-J."/>
        </authorList>
    </citation>
    <scope>NUCLEOTIDE SEQUENCE</scope>
    <source>
        <strain evidence="2">TGB10</strain>
    </source>
</reference>
<evidence type="ECO:0000256" key="1">
    <source>
        <dbReference type="SAM" id="Coils"/>
    </source>
</evidence>
<organism evidence="2 3">
    <name type="scientific">Salinivibrio proteolyticus</name>
    <dbReference type="NCBI Taxonomy" id="334715"/>
    <lineage>
        <taxon>Bacteria</taxon>
        <taxon>Pseudomonadati</taxon>
        <taxon>Pseudomonadota</taxon>
        <taxon>Gammaproteobacteria</taxon>
        <taxon>Vibrionales</taxon>
        <taxon>Vibrionaceae</taxon>
        <taxon>Salinivibrio</taxon>
    </lineage>
</organism>